<proteinExistence type="predicted"/>
<evidence type="ECO:0000313" key="4">
    <source>
        <dbReference type="Proteomes" id="UP001055868"/>
    </source>
</evidence>
<dbReference type="Pfam" id="PF01261">
    <property type="entry name" value="AP_endonuc_2"/>
    <property type="match status" value="1"/>
</dbReference>
<accession>A0ABY4N0X7</accession>
<dbReference type="PANTHER" id="PTHR12110">
    <property type="entry name" value="HYDROXYPYRUVATE ISOMERASE"/>
    <property type="match status" value="1"/>
</dbReference>
<dbReference type="InterPro" id="IPR013022">
    <property type="entry name" value="Xyl_isomerase-like_TIM-brl"/>
</dbReference>
<gene>
    <name evidence="3" type="ORF">M4486_11025</name>
</gene>
<feature type="domain" description="Xylose isomerase-like TIM barrel" evidence="2">
    <location>
        <begin position="60"/>
        <end position="314"/>
    </location>
</feature>
<keyword evidence="3" id="KW-0413">Isomerase</keyword>
<evidence type="ECO:0000259" key="2">
    <source>
        <dbReference type="Pfam" id="PF01261"/>
    </source>
</evidence>
<dbReference type="GO" id="GO:0016853">
    <property type="term" value="F:isomerase activity"/>
    <property type="evidence" value="ECO:0007669"/>
    <property type="project" value="UniProtKB-KW"/>
</dbReference>
<organism evidence="3 4">
    <name type="scientific">Brachybacterium kimchii</name>
    <dbReference type="NCBI Taxonomy" id="2942909"/>
    <lineage>
        <taxon>Bacteria</taxon>
        <taxon>Bacillati</taxon>
        <taxon>Actinomycetota</taxon>
        <taxon>Actinomycetes</taxon>
        <taxon>Micrococcales</taxon>
        <taxon>Dermabacteraceae</taxon>
        <taxon>Brachybacterium</taxon>
    </lineage>
</organism>
<keyword evidence="1" id="KW-0119">Carbohydrate metabolism</keyword>
<dbReference type="EMBL" id="CP097218">
    <property type="protein sequence ID" value="UQN28183.1"/>
    <property type="molecule type" value="Genomic_DNA"/>
</dbReference>
<dbReference type="PANTHER" id="PTHR12110:SF41">
    <property type="entry name" value="INOSOSE DEHYDRATASE"/>
    <property type="match status" value="1"/>
</dbReference>
<dbReference type="InterPro" id="IPR050312">
    <property type="entry name" value="IolE/XylAMocC-like"/>
</dbReference>
<keyword evidence="4" id="KW-1185">Reference proteome</keyword>
<dbReference type="Gene3D" id="3.20.20.150">
    <property type="entry name" value="Divalent-metal-dependent TIM barrel enzymes"/>
    <property type="match status" value="1"/>
</dbReference>
<dbReference type="InterPro" id="IPR036237">
    <property type="entry name" value="Xyl_isomerase-like_sf"/>
</dbReference>
<reference evidence="3" key="1">
    <citation type="submission" date="2022-05" db="EMBL/GenBank/DDBJ databases">
        <title>Genomic analysis of Brachybacterium sp. CBA3104.</title>
        <authorList>
            <person name="Roh S.W."/>
            <person name="Kim Y.B."/>
            <person name="Kim Y."/>
        </authorList>
    </citation>
    <scope>NUCLEOTIDE SEQUENCE</scope>
    <source>
        <strain evidence="3">CBA3104</strain>
    </source>
</reference>
<evidence type="ECO:0000256" key="1">
    <source>
        <dbReference type="ARBA" id="ARBA00023277"/>
    </source>
</evidence>
<dbReference type="Proteomes" id="UP001055868">
    <property type="component" value="Chromosome"/>
</dbReference>
<evidence type="ECO:0000313" key="3">
    <source>
        <dbReference type="EMBL" id="UQN28183.1"/>
    </source>
</evidence>
<name>A0ABY4N0X7_9MICO</name>
<sequence length="332" mass="36115">MAAVDISRIDPSGAAPKAAAVASAPTSAPDASAPRVGIAPDSWGVWNAIDPAQPSPEQYVREVAEAGYRWTELGPYGYLGTDAGRLAEQLAEHDLSLSAGTVFTPLQEGEDALERIWQETRQVGALVRALGGEHVIAIPTLWERGADGHVQGPRTFDDAQWGLFTRGVDELGRRLAEEFGLALQFHSHAESPVGSGREVVELLERTDPRHVNLCVDTGHLAYYQVDCERLLREHPERVGYLHLKQVDPELLAEVLKNDIPFAEAVQRGVMVEPPYGVPGYAPILELAAAARPGVFAVVEQDMYPVADFADPVRIARRTREHIAGCGAPVRFR</sequence>
<protein>
    <submittedName>
        <fullName evidence="3">Sugar phosphate isomerase/epimerase</fullName>
    </submittedName>
</protein>
<dbReference type="RefSeq" id="WP_249477210.1">
    <property type="nucleotide sequence ID" value="NZ_CP097218.1"/>
</dbReference>
<dbReference type="SUPFAM" id="SSF51658">
    <property type="entry name" value="Xylose isomerase-like"/>
    <property type="match status" value="1"/>
</dbReference>